<dbReference type="GO" id="GO:0051864">
    <property type="term" value="F:histone H3K36 demethylase activity"/>
    <property type="evidence" value="ECO:0007669"/>
    <property type="project" value="TreeGrafter"/>
</dbReference>
<evidence type="ECO:0000256" key="3">
    <source>
        <dbReference type="ARBA" id="ARBA00022723"/>
    </source>
</evidence>
<dbReference type="PROSITE" id="PS51184">
    <property type="entry name" value="JMJC"/>
    <property type="match status" value="1"/>
</dbReference>
<dbReference type="EMBL" id="BT080878">
    <property type="protein sequence ID" value="ACO15302.1"/>
    <property type="molecule type" value="mRNA"/>
</dbReference>
<feature type="domain" description="JmjC" evidence="14">
    <location>
        <begin position="228"/>
        <end position="394"/>
    </location>
</feature>
<name>C1C1Z9_CALCM</name>
<keyword evidence="6" id="KW-0560">Oxidoreductase</keyword>
<gene>
    <name evidence="15" type="primary">JMJD5</name>
</gene>
<evidence type="ECO:0000256" key="6">
    <source>
        <dbReference type="ARBA" id="ARBA00023002"/>
    </source>
</evidence>
<keyword evidence="3" id="KW-0479">Metal-binding</keyword>
<keyword evidence="10" id="KW-0804">Transcription</keyword>
<evidence type="ECO:0000256" key="2">
    <source>
        <dbReference type="ARBA" id="ARBA00004123"/>
    </source>
</evidence>
<keyword evidence="4" id="KW-0156">Chromatin regulator</keyword>
<dbReference type="SMART" id="SM00558">
    <property type="entry name" value="JmjC"/>
    <property type="match status" value="1"/>
</dbReference>
<reference evidence="15" key="1">
    <citation type="submission" date="2009-03" db="EMBL/GenBank/DDBJ databases">
        <title>Caligus clemensi ESTs and full-length cDNAs.</title>
        <authorList>
            <person name="Yasuike M."/>
            <person name="von Schalburg K."/>
            <person name="Cooper G."/>
            <person name="Leong J."/>
            <person name="Jones S.R.M."/>
            <person name="Koop B.F."/>
        </authorList>
    </citation>
    <scope>NUCLEOTIDE SEQUENCE</scope>
    <source>
        <tissue evidence="15">Whole</tissue>
    </source>
</reference>
<evidence type="ECO:0000256" key="10">
    <source>
        <dbReference type="ARBA" id="ARBA00023163"/>
    </source>
</evidence>
<evidence type="ECO:0000256" key="7">
    <source>
        <dbReference type="ARBA" id="ARBA00023004"/>
    </source>
</evidence>
<dbReference type="SUPFAM" id="SSF51197">
    <property type="entry name" value="Clavaminate synthase-like"/>
    <property type="match status" value="1"/>
</dbReference>
<evidence type="ECO:0000256" key="12">
    <source>
        <dbReference type="ARBA" id="ARBA00023306"/>
    </source>
</evidence>
<keyword evidence="11" id="KW-0539">Nucleus</keyword>
<evidence type="ECO:0000256" key="11">
    <source>
        <dbReference type="ARBA" id="ARBA00023242"/>
    </source>
</evidence>
<dbReference type="Gene3D" id="2.60.120.650">
    <property type="entry name" value="Cupin"/>
    <property type="match status" value="1"/>
</dbReference>
<dbReference type="GO" id="GO:0048511">
    <property type="term" value="P:rhythmic process"/>
    <property type="evidence" value="ECO:0007669"/>
    <property type="project" value="UniProtKB-KW"/>
</dbReference>
<dbReference type="InterPro" id="IPR003347">
    <property type="entry name" value="JmjC_dom"/>
</dbReference>
<comment type="subcellular location">
    <subcellularLocation>
        <location evidence="2">Nucleus</location>
    </subcellularLocation>
</comment>
<accession>C1C1Z9</accession>
<dbReference type="Pfam" id="PF24472">
    <property type="entry name" value="ARM_KDM8_N"/>
    <property type="match status" value="1"/>
</dbReference>
<evidence type="ECO:0000256" key="4">
    <source>
        <dbReference type="ARBA" id="ARBA00022853"/>
    </source>
</evidence>
<dbReference type="InterPro" id="IPR041667">
    <property type="entry name" value="Cupin_8"/>
</dbReference>
<dbReference type="Pfam" id="PF13621">
    <property type="entry name" value="Cupin_8"/>
    <property type="match status" value="1"/>
</dbReference>
<evidence type="ECO:0000313" key="15">
    <source>
        <dbReference type="EMBL" id="ACO15302.1"/>
    </source>
</evidence>
<dbReference type="PANTHER" id="PTHR12461">
    <property type="entry name" value="HYPOXIA-INDUCIBLE FACTOR 1 ALPHA INHIBITOR-RELATED"/>
    <property type="match status" value="1"/>
</dbReference>
<evidence type="ECO:0000259" key="14">
    <source>
        <dbReference type="PROSITE" id="PS51184"/>
    </source>
</evidence>
<dbReference type="AlphaFoldDB" id="C1C1Z9"/>
<keyword evidence="9" id="KW-0090">Biological rhythms</keyword>
<organism evidence="15">
    <name type="scientific">Caligus clemensi</name>
    <name type="common">Sea louse</name>
    <dbReference type="NCBI Taxonomy" id="344056"/>
    <lineage>
        <taxon>Eukaryota</taxon>
        <taxon>Metazoa</taxon>
        <taxon>Ecdysozoa</taxon>
        <taxon>Arthropoda</taxon>
        <taxon>Crustacea</taxon>
        <taxon>Multicrustacea</taxon>
        <taxon>Hexanauplia</taxon>
        <taxon>Copepoda</taxon>
        <taxon>Siphonostomatoida</taxon>
        <taxon>Caligidae</taxon>
        <taxon>Caligus</taxon>
    </lineage>
</organism>
<comment type="cofactor">
    <cofactor evidence="1">
        <name>Fe(2+)</name>
        <dbReference type="ChEBI" id="CHEBI:29033"/>
    </cofactor>
</comment>
<evidence type="ECO:0000256" key="9">
    <source>
        <dbReference type="ARBA" id="ARBA00023108"/>
    </source>
</evidence>
<keyword evidence="8" id="KW-0805">Transcription regulation</keyword>
<evidence type="ECO:0000256" key="5">
    <source>
        <dbReference type="ARBA" id="ARBA00022964"/>
    </source>
</evidence>
<sequence>MTSFKAKILSLLDNSKLNRLLSQSSNDTEARLIASLISKELTALTSYKNLSTFRDFIWEKLNTGHWKDVPRIWRDLYSATIIVTILVIMNAWTNEKDTDVLQDCIRLCDMGLLMGSTICNDICGTWAAEFHRFISGSGCSKRPKISIPCLLPSEELMRPSIPKIQCLQTLDFETFVEKYKETQTPVIIKGLANNWPARAKWSIPYIRSIAGYRTVPIEIGSRYTDGNWTQRLMTINAFIDQFIDSPSQTTGYLAQHNLMDQVSDLKEDIETPDYCFSGEEDSEDVNFWFGPCGTVSPLHTDPKHNILTQVVGYKYVRLYDPDQTKYLYSYSEEDLMSNTSQIDIENPDFNEFPEFRHALGLQGILEPGDALYIPPKMWHYVKSLSLSFSVSFWF</sequence>
<dbReference type="GO" id="GO:0046872">
    <property type="term" value="F:metal ion binding"/>
    <property type="evidence" value="ECO:0007669"/>
    <property type="project" value="UniProtKB-KW"/>
</dbReference>
<keyword evidence="12" id="KW-0131">Cell cycle</keyword>
<keyword evidence="5" id="KW-0223">Dioxygenase</keyword>
<evidence type="ECO:0000256" key="1">
    <source>
        <dbReference type="ARBA" id="ARBA00001954"/>
    </source>
</evidence>
<evidence type="ECO:0000256" key="8">
    <source>
        <dbReference type="ARBA" id="ARBA00023015"/>
    </source>
</evidence>
<keyword evidence="7" id="KW-0408">Iron</keyword>
<dbReference type="PANTHER" id="PTHR12461:SF106">
    <property type="entry name" value="BIFUNCTIONAL PEPTIDASE AND ARGINYL-HYDROXYLASE JMJD5"/>
    <property type="match status" value="1"/>
</dbReference>
<proteinExistence type="evidence at transcript level"/>
<dbReference type="GO" id="GO:0005634">
    <property type="term" value="C:nucleus"/>
    <property type="evidence" value="ECO:0007669"/>
    <property type="project" value="UniProtKB-SubCell"/>
</dbReference>
<protein>
    <recommendedName>
        <fullName evidence="13">JmjC domain-containing protein 5</fullName>
    </recommendedName>
</protein>
<evidence type="ECO:0000256" key="13">
    <source>
        <dbReference type="ARBA" id="ARBA00049800"/>
    </source>
</evidence>
<dbReference type="InterPro" id="IPR056520">
    <property type="entry name" value="ARM_KDM8_N"/>
</dbReference>